<dbReference type="STRING" id="703135.A0A2A9P037"/>
<comment type="subcellular location">
    <subcellularLocation>
        <location evidence="2">Secreted</location>
    </subcellularLocation>
</comment>
<feature type="compositionally biased region" description="Low complexity" evidence="9">
    <location>
        <begin position="523"/>
        <end position="539"/>
    </location>
</feature>
<dbReference type="GO" id="GO:0046355">
    <property type="term" value="P:mannan catabolic process"/>
    <property type="evidence" value="ECO:0007669"/>
    <property type="project" value="UniProtKB-ARBA"/>
</dbReference>
<dbReference type="InterPro" id="IPR001547">
    <property type="entry name" value="Glyco_hydro_5"/>
</dbReference>
<feature type="region of interest" description="Disordered" evidence="9">
    <location>
        <begin position="520"/>
        <end position="543"/>
    </location>
</feature>
<dbReference type="Gene3D" id="3.20.20.80">
    <property type="entry name" value="Glycosidases"/>
    <property type="match status" value="1"/>
</dbReference>
<feature type="chain" id="PRO_5013129219" description="mannan endo-1,4-beta-mannosidase" evidence="10">
    <location>
        <begin position="22"/>
        <end position="570"/>
    </location>
</feature>
<dbReference type="GO" id="GO:0005576">
    <property type="term" value="C:extracellular region"/>
    <property type="evidence" value="ECO:0007669"/>
    <property type="project" value="UniProtKB-SubCell"/>
</dbReference>
<evidence type="ECO:0000259" key="11">
    <source>
        <dbReference type="Pfam" id="PF26410"/>
    </source>
</evidence>
<dbReference type="AlphaFoldDB" id="A0A2A9P037"/>
<evidence type="ECO:0000256" key="10">
    <source>
        <dbReference type="SAM" id="SignalP"/>
    </source>
</evidence>
<gene>
    <name evidence="12" type="ORF">AMATHDRAFT_53295</name>
</gene>
<proteinExistence type="inferred from homology"/>
<evidence type="ECO:0000256" key="3">
    <source>
        <dbReference type="ARBA" id="ARBA00005641"/>
    </source>
</evidence>
<feature type="region of interest" description="Disordered" evidence="9">
    <location>
        <begin position="458"/>
        <end position="482"/>
    </location>
</feature>
<keyword evidence="8" id="KW-0326">Glycosidase</keyword>
<sequence>MRVPLLGLLTALLLTFQLTAAKQIYRQPTKTRRNNGPAKEFVTLASDGRFMFNGSEFPLIATTAYWLPALNSVDDIDHTLANISAAGFNTVRIWAFNDVSTIPENGTWFQLIANGTTTINNGTNGLQKLDQVVQLAEKHKLFLLMSLTNNWNPQPTDSIVDSPIGFSARDVTNTTTRSRNVLSNDYGGMDAYVRGLGGAQEHDQFFRNETLIGAYKNYTTHIVTRYKNSPRILSWEIANDPRCNSSIPTSQMCDTSTVTFWHSNIAMHIKSQDPNHLVSSGHQGFFCPDCPKHFQRPTPPPQVSASPGVRRSIPKPLTKASLLKERKAWLKKARQVELAKRKPTEGGIRVRGRWTATSTTKRQDIGLGPAFDGSPGVDSEDIINIPQVDFGSFQLFPDQNTYGIPVDPTLPAFNQTLETGLGWIQKQAQAAQRNGKPIVMVGFGLVTQERSQSFVPFNSTQASFGPSQGSQGPSQQTFGVTDSQRDDAYSQWMLGALRSGITGVIHYQWGQGNLTVQQGTAVSTGSDQTGTTTGNDQTGFSPEDGYSVQGVGQPDFVQVVQQTTQTFGPA</sequence>
<feature type="compositionally biased region" description="Low complexity" evidence="9">
    <location>
        <begin position="463"/>
        <end position="479"/>
    </location>
</feature>
<evidence type="ECO:0000256" key="8">
    <source>
        <dbReference type="ARBA" id="ARBA00023295"/>
    </source>
</evidence>
<evidence type="ECO:0000313" key="12">
    <source>
        <dbReference type="EMBL" id="PFH54361.1"/>
    </source>
</evidence>
<evidence type="ECO:0000256" key="9">
    <source>
        <dbReference type="SAM" id="MobiDB-lite"/>
    </source>
</evidence>
<dbReference type="Pfam" id="PF26410">
    <property type="entry name" value="GH5_mannosidase"/>
    <property type="match status" value="1"/>
</dbReference>
<keyword evidence="6 10" id="KW-0732">Signal</keyword>
<dbReference type="Proteomes" id="UP000242287">
    <property type="component" value="Unassembled WGS sequence"/>
</dbReference>
<organism evidence="12 13">
    <name type="scientific">Amanita thiersii Skay4041</name>
    <dbReference type="NCBI Taxonomy" id="703135"/>
    <lineage>
        <taxon>Eukaryota</taxon>
        <taxon>Fungi</taxon>
        <taxon>Dikarya</taxon>
        <taxon>Basidiomycota</taxon>
        <taxon>Agaricomycotina</taxon>
        <taxon>Agaricomycetes</taxon>
        <taxon>Agaricomycetidae</taxon>
        <taxon>Agaricales</taxon>
        <taxon>Pluteineae</taxon>
        <taxon>Amanitaceae</taxon>
        <taxon>Amanita</taxon>
    </lineage>
</organism>
<evidence type="ECO:0000256" key="6">
    <source>
        <dbReference type="ARBA" id="ARBA00022729"/>
    </source>
</evidence>
<comment type="catalytic activity">
    <reaction evidence="1">
        <text>Random hydrolysis of (1-&gt;4)-beta-D-mannosidic linkages in mannans, galactomannans and glucomannans.</text>
        <dbReference type="EC" id="3.2.1.78"/>
    </reaction>
</comment>
<keyword evidence="13" id="KW-1185">Reference proteome</keyword>
<evidence type="ECO:0000256" key="5">
    <source>
        <dbReference type="ARBA" id="ARBA00022525"/>
    </source>
</evidence>
<dbReference type="GO" id="GO:0016985">
    <property type="term" value="F:mannan endo-1,4-beta-mannosidase activity"/>
    <property type="evidence" value="ECO:0007669"/>
    <property type="project" value="UniProtKB-EC"/>
</dbReference>
<keyword evidence="5" id="KW-0964">Secreted</keyword>
<feature type="signal peptide" evidence="10">
    <location>
        <begin position="1"/>
        <end position="21"/>
    </location>
</feature>
<dbReference type="SUPFAM" id="SSF51445">
    <property type="entry name" value="(Trans)glycosidases"/>
    <property type="match status" value="1"/>
</dbReference>
<evidence type="ECO:0000256" key="4">
    <source>
        <dbReference type="ARBA" id="ARBA00012706"/>
    </source>
</evidence>
<dbReference type="InterPro" id="IPR017853">
    <property type="entry name" value="GH"/>
</dbReference>
<reference evidence="12 13" key="1">
    <citation type="submission" date="2014-02" db="EMBL/GenBank/DDBJ databases">
        <title>Transposable element dynamics among asymbiotic and ectomycorrhizal Amanita fungi.</title>
        <authorList>
            <consortium name="DOE Joint Genome Institute"/>
            <person name="Hess J."/>
            <person name="Skrede I."/>
            <person name="Wolfe B."/>
            <person name="LaButti K."/>
            <person name="Ohm R.A."/>
            <person name="Grigoriev I.V."/>
            <person name="Pringle A."/>
        </authorList>
    </citation>
    <scope>NUCLEOTIDE SEQUENCE [LARGE SCALE GENOMIC DNA]</scope>
    <source>
        <strain evidence="12 13">SKay4041</strain>
    </source>
</reference>
<comment type="similarity">
    <text evidence="3">Belongs to the glycosyl hydrolase 5 (cellulase A) family.</text>
</comment>
<dbReference type="EC" id="3.2.1.78" evidence="4"/>
<protein>
    <recommendedName>
        <fullName evidence="4">mannan endo-1,4-beta-mannosidase</fullName>
        <ecNumber evidence="4">3.2.1.78</ecNumber>
    </recommendedName>
</protein>
<dbReference type="OrthoDB" id="406631at2759"/>
<evidence type="ECO:0000256" key="2">
    <source>
        <dbReference type="ARBA" id="ARBA00004613"/>
    </source>
</evidence>
<dbReference type="EMBL" id="KZ301970">
    <property type="protein sequence ID" value="PFH54361.1"/>
    <property type="molecule type" value="Genomic_DNA"/>
</dbReference>
<dbReference type="PANTHER" id="PTHR31451:SF39">
    <property type="entry name" value="MANNAN ENDO-1,4-BETA-MANNOSIDASE 1"/>
    <property type="match status" value="1"/>
</dbReference>
<evidence type="ECO:0000313" key="13">
    <source>
        <dbReference type="Proteomes" id="UP000242287"/>
    </source>
</evidence>
<keyword evidence="7 12" id="KW-0378">Hydrolase</keyword>
<dbReference type="InterPro" id="IPR045053">
    <property type="entry name" value="MAN-like"/>
</dbReference>
<evidence type="ECO:0000256" key="1">
    <source>
        <dbReference type="ARBA" id="ARBA00001678"/>
    </source>
</evidence>
<accession>A0A2A9P037</accession>
<evidence type="ECO:0000256" key="7">
    <source>
        <dbReference type="ARBA" id="ARBA00022801"/>
    </source>
</evidence>
<feature type="domain" description="Glycoside hydrolase family 5" evidence="11">
    <location>
        <begin position="40"/>
        <end position="286"/>
    </location>
</feature>
<name>A0A2A9P037_9AGAR</name>
<dbReference type="PANTHER" id="PTHR31451">
    <property type="match status" value="1"/>
</dbReference>